<evidence type="ECO:0000256" key="3">
    <source>
        <dbReference type="RuleBase" id="RU003476"/>
    </source>
</evidence>
<keyword evidence="6" id="KW-1185">Reference proteome</keyword>
<evidence type="ECO:0000256" key="2">
    <source>
        <dbReference type="ARBA" id="ARBA00022801"/>
    </source>
</evidence>
<dbReference type="PROSITE" id="PS51462">
    <property type="entry name" value="NUDIX"/>
    <property type="match status" value="1"/>
</dbReference>
<dbReference type="InterPro" id="IPR015797">
    <property type="entry name" value="NUDIX_hydrolase-like_dom_sf"/>
</dbReference>
<dbReference type="GO" id="GO:0004081">
    <property type="term" value="F:bis(5'-nucleosyl)-tetraphosphatase (asymmetrical) activity"/>
    <property type="evidence" value="ECO:0007669"/>
    <property type="project" value="TreeGrafter"/>
</dbReference>
<dbReference type="CDD" id="cd03673">
    <property type="entry name" value="NUDIX_Ap6A_hydrolase"/>
    <property type="match status" value="1"/>
</dbReference>
<dbReference type="PROSITE" id="PS00893">
    <property type="entry name" value="NUDIX_BOX"/>
    <property type="match status" value="1"/>
</dbReference>
<name>A0A8J3CB91_9PSEU</name>
<protein>
    <submittedName>
        <fullName evidence="5">NUDIX hydrolase</fullName>
    </submittedName>
</protein>
<dbReference type="AlphaFoldDB" id="A0A8J3CB91"/>
<dbReference type="InterPro" id="IPR051325">
    <property type="entry name" value="Nudix_hydrolase_domain"/>
</dbReference>
<comment type="caution">
    <text evidence="5">The sequence shown here is derived from an EMBL/GenBank/DDBJ whole genome shotgun (WGS) entry which is preliminary data.</text>
</comment>
<accession>A0A8J3CB91</accession>
<evidence type="ECO:0000256" key="1">
    <source>
        <dbReference type="ARBA" id="ARBA00005582"/>
    </source>
</evidence>
<comment type="similarity">
    <text evidence="1 3">Belongs to the Nudix hydrolase family.</text>
</comment>
<dbReference type="GO" id="GO:0006754">
    <property type="term" value="P:ATP biosynthetic process"/>
    <property type="evidence" value="ECO:0007669"/>
    <property type="project" value="TreeGrafter"/>
</dbReference>
<evidence type="ECO:0000259" key="4">
    <source>
        <dbReference type="PROSITE" id="PS51462"/>
    </source>
</evidence>
<dbReference type="Proteomes" id="UP000637578">
    <property type="component" value="Unassembled WGS sequence"/>
</dbReference>
<reference evidence="5" key="2">
    <citation type="submission" date="2020-09" db="EMBL/GenBank/DDBJ databases">
        <authorList>
            <person name="Sun Q."/>
            <person name="Zhou Y."/>
        </authorList>
    </citation>
    <scope>NUCLEOTIDE SEQUENCE</scope>
    <source>
        <strain evidence="5">CGMCC 4.5737</strain>
    </source>
</reference>
<dbReference type="InterPro" id="IPR013078">
    <property type="entry name" value="His_Pase_superF_clade-1"/>
</dbReference>
<dbReference type="SUPFAM" id="SSF53254">
    <property type="entry name" value="Phosphoglycerate mutase-like"/>
    <property type="match status" value="1"/>
</dbReference>
<dbReference type="InterPro" id="IPR000086">
    <property type="entry name" value="NUDIX_hydrolase_dom"/>
</dbReference>
<dbReference type="PANTHER" id="PTHR21340:SF0">
    <property type="entry name" value="BIS(5'-NUCLEOSYL)-TETRAPHOSPHATASE [ASYMMETRICAL]"/>
    <property type="match status" value="1"/>
</dbReference>
<dbReference type="Gene3D" id="3.40.50.1240">
    <property type="entry name" value="Phosphoglycerate mutase-like"/>
    <property type="match status" value="1"/>
</dbReference>
<reference evidence="5" key="1">
    <citation type="journal article" date="2014" name="Int. J. Syst. Evol. Microbiol.">
        <title>Complete genome sequence of Corynebacterium casei LMG S-19264T (=DSM 44701T), isolated from a smear-ripened cheese.</title>
        <authorList>
            <consortium name="US DOE Joint Genome Institute (JGI-PGF)"/>
            <person name="Walter F."/>
            <person name="Albersmeier A."/>
            <person name="Kalinowski J."/>
            <person name="Ruckert C."/>
        </authorList>
    </citation>
    <scope>NUCLEOTIDE SEQUENCE</scope>
    <source>
        <strain evidence="5">CGMCC 4.5737</strain>
    </source>
</reference>
<dbReference type="CDD" id="cd07067">
    <property type="entry name" value="HP_PGM_like"/>
    <property type="match status" value="1"/>
</dbReference>
<dbReference type="EMBL" id="BMMK01000002">
    <property type="protein sequence ID" value="GGM40733.1"/>
    <property type="molecule type" value="Genomic_DNA"/>
</dbReference>
<dbReference type="InterPro" id="IPR020084">
    <property type="entry name" value="NUDIX_hydrolase_CS"/>
</dbReference>
<dbReference type="SMART" id="SM00855">
    <property type="entry name" value="PGAM"/>
    <property type="match status" value="1"/>
</dbReference>
<organism evidence="5 6">
    <name type="scientific">Longimycelium tulufanense</name>
    <dbReference type="NCBI Taxonomy" id="907463"/>
    <lineage>
        <taxon>Bacteria</taxon>
        <taxon>Bacillati</taxon>
        <taxon>Actinomycetota</taxon>
        <taxon>Actinomycetes</taxon>
        <taxon>Pseudonocardiales</taxon>
        <taxon>Pseudonocardiaceae</taxon>
        <taxon>Longimycelium</taxon>
    </lineage>
</organism>
<dbReference type="PANTHER" id="PTHR21340">
    <property type="entry name" value="DIADENOSINE 5,5-P1,P4-TETRAPHOSPHATE PYROPHOSPHOHYDROLASE MUTT"/>
    <property type="match status" value="1"/>
</dbReference>
<dbReference type="SUPFAM" id="SSF55811">
    <property type="entry name" value="Nudix"/>
    <property type="match status" value="1"/>
</dbReference>
<dbReference type="GO" id="GO:0006167">
    <property type="term" value="P:AMP biosynthetic process"/>
    <property type="evidence" value="ECO:0007669"/>
    <property type="project" value="TreeGrafter"/>
</dbReference>
<keyword evidence="2 3" id="KW-0378">Hydrolase</keyword>
<evidence type="ECO:0000313" key="6">
    <source>
        <dbReference type="Proteomes" id="UP000637578"/>
    </source>
</evidence>
<dbReference type="RefSeq" id="WP_189054169.1">
    <property type="nucleotide sequence ID" value="NZ_BMMK01000002.1"/>
</dbReference>
<dbReference type="InterPro" id="IPR029033">
    <property type="entry name" value="His_PPase_superfam"/>
</dbReference>
<sequence>MAVTDRANRTKVRAAGAVLWRDAGGDGTVVPDGVEVAVVHRPRYDDWTLPKGKLDDGETVAAAAVREVAEETGFRAVLGRRLPTLHYDVSTREGGRARKRVDFFAAHTVDGEFVPSEEVDELRWLPPETAAQRLTYGLERDLLAAFTTLPVRTRTVLLVRHAKAGKRESWSGDDDLRPLTAGGRRQAEGLRRLLPLFGADQVYSAPRVRCVQTVQALADDLGVGIRTEPLLSEEGYWPDPEVGLRRLLEIAATPGTPVVSSQGGVIPDMVARLAQADGVDLSEQPDETGTLPSRKGSLWVLSFRAPSEPARNGVPAPQLVAADYVADPLP</sequence>
<gene>
    <name evidence="5" type="ORF">GCM10012275_09630</name>
</gene>
<dbReference type="InterPro" id="IPR020476">
    <property type="entry name" value="Nudix_hydrolase"/>
</dbReference>
<dbReference type="PRINTS" id="PR00502">
    <property type="entry name" value="NUDIXFAMILY"/>
</dbReference>
<dbReference type="Pfam" id="PF00300">
    <property type="entry name" value="His_Phos_1"/>
    <property type="match status" value="1"/>
</dbReference>
<dbReference type="Pfam" id="PF00293">
    <property type="entry name" value="NUDIX"/>
    <property type="match status" value="1"/>
</dbReference>
<evidence type="ECO:0000313" key="5">
    <source>
        <dbReference type="EMBL" id="GGM40733.1"/>
    </source>
</evidence>
<feature type="domain" description="Nudix hydrolase" evidence="4">
    <location>
        <begin position="10"/>
        <end position="147"/>
    </location>
</feature>
<dbReference type="Gene3D" id="3.90.79.10">
    <property type="entry name" value="Nucleoside Triphosphate Pyrophosphohydrolase"/>
    <property type="match status" value="1"/>
</dbReference>
<proteinExistence type="inferred from homology"/>